<accession>A0ABP8KSU4</accession>
<keyword evidence="3" id="KW-1185">Reference proteome</keyword>
<keyword evidence="1" id="KW-0812">Transmembrane</keyword>
<feature type="transmembrane region" description="Helical" evidence="1">
    <location>
        <begin position="48"/>
        <end position="69"/>
    </location>
</feature>
<organism evidence="2 3">
    <name type="scientific">Nibrella viscosa</name>
    <dbReference type="NCBI Taxonomy" id="1084524"/>
    <lineage>
        <taxon>Bacteria</taxon>
        <taxon>Pseudomonadati</taxon>
        <taxon>Bacteroidota</taxon>
        <taxon>Cytophagia</taxon>
        <taxon>Cytophagales</taxon>
        <taxon>Spirosomataceae</taxon>
        <taxon>Nibrella</taxon>
    </lineage>
</organism>
<feature type="transmembrane region" description="Helical" evidence="1">
    <location>
        <begin position="21"/>
        <end position="42"/>
    </location>
</feature>
<dbReference type="RefSeq" id="WP_345270279.1">
    <property type="nucleotide sequence ID" value="NZ_BAABHB010000012.1"/>
</dbReference>
<reference evidence="3" key="1">
    <citation type="journal article" date="2019" name="Int. J. Syst. Evol. Microbiol.">
        <title>The Global Catalogue of Microorganisms (GCM) 10K type strain sequencing project: providing services to taxonomists for standard genome sequencing and annotation.</title>
        <authorList>
            <consortium name="The Broad Institute Genomics Platform"/>
            <consortium name="The Broad Institute Genome Sequencing Center for Infectious Disease"/>
            <person name="Wu L."/>
            <person name="Ma J."/>
        </authorList>
    </citation>
    <scope>NUCLEOTIDE SEQUENCE [LARGE SCALE GENOMIC DNA]</scope>
    <source>
        <strain evidence="3">JCM 17925</strain>
    </source>
</reference>
<name>A0ABP8KSU4_9BACT</name>
<dbReference type="Proteomes" id="UP001500936">
    <property type="component" value="Unassembled WGS sequence"/>
</dbReference>
<evidence type="ECO:0008006" key="4">
    <source>
        <dbReference type="Google" id="ProtNLM"/>
    </source>
</evidence>
<protein>
    <recommendedName>
        <fullName evidence="4">Redox-active disulfide protein 2</fullName>
    </recommendedName>
</protein>
<evidence type="ECO:0000256" key="1">
    <source>
        <dbReference type="SAM" id="Phobius"/>
    </source>
</evidence>
<keyword evidence="1" id="KW-0472">Membrane</keyword>
<evidence type="ECO:0000313" key="2">
    <source>
        <dbReference type="EMBL" id="GAA4414929.1"/>
    </source>
</evidence>
<gene>
    <name evidence="2" type="ORF">GCM10023187_44980</name>
</gene>
<keyword evidence="1" id="KW-1133">Transmembrane helix</keyword>
<dbReference type="EMBL" id="BAABHB010000012">
    <property type="protein sequence ID" value="GAA4414929.1"/>
    <property type="molecule type" value="Genomic_DNA"/>
</dbReference>
<sequence length="83" mass="9244">MKKNSIKEKSTEELLKLQKTALVATFAFAGILTVLFVMIVYLTAQDKFTPLVVVPFGLLPILALNIVSLKKIRQELNARKTAL</sequence>
<comment type="caution">
    <text evidence="2">The sequence shown here is derived from an EMBL/GenBank/DDBJ whole genome shotgun (WGS) entry which is preliminary data.</text>
</comment>
<evidence type="ECO:0000313" key="3">
    <source>
        <dbReference type="Proteomes" id="UP001500936"/>
    </source>
</evidence>
<proteinExistence type="predicted"/>